<protein>
    <submittedName>
        <fullName evidence="2">Methyltransferase type 12</fullName>
    </submittedName>
</protein>
<reference evidence="2 3" key="1">
    <citation type="submission" date="2006-12" db="EMBL/GenBank/DDBJ databases">
        <title>Complete sequence of Chlorobium phaeobacteroides DSM 266.</title>
        <authorList>
            <consortium name="US DOE Joint Genome Institute"/>
            <person name="Copeland A."/>
            <person name="Lucas S."/>
            <person name="Lapidus A."/>
            <person name="Barry K."/>
            <person name="Detter J.C."/>
            <person name="Glavina del Rio T."/>
            <person name="Hammon N."/>
            <person name="Israni S."/>
            <person name="Pitluck S."/>
            <person name="Goltsman E."/>
            <person name="Schmutz J."/>
            <person name="Larimer F."/>
            <person name="Land M."/>
            <person name="Hauser L."/>
            <person name="Mikhailova N."/>
            <person name="Li T."/>
            <person name="Overmann J."/>
            <person name="Bryant D.A."/>
            <person name="Richardson P."/>
        </authorList>
    </citation>
    <scope>NUCLEOTIDE SEQUENCE [LARGE SCALE GENOMIC DNA]</scope>
    <source>
        <strain evidence="2 3">DSM 266</strain>
    </source>
</reference>
<dbReference type="AlphaFoldDB" id="A1BHH4"/>
<gene>
    <name evidence="2" type="ordered locus">Cpha266_1835</name>
</gene>
<evidence type="ECO:0000256" key="1">
    <source>
        <dbReference type="SAM" id="Phobius"/>
    </source>
</evidence>
<dbReference type="HOGENOM" id="CLU_088541_1_0_10"/>
<sequence>MSDSYYSRVNHYLLEAIPVTAAFVLEIGCGAGSLARAYRARNPRADYIGVEIVEEVACKARPYLTHTLVGDIEEAETLSAIDKVCDGRLFDMLILGDVIEHLRDPWSVLSQLRNRMTAGGLCVACIPNVSHWSVLLQQLHGRWDYTDEGLLDRTHLRFFTLETAIDLLRKSQWSVLEAGARIINPQKTDEVLGLFQSLATSLGIDPEKLERNLSAYQWVIRANAGFSGSQP</sequence>
<evidence type="ECO:0000313" key="3">
    <source>
        <dbReference type="Proteomes" id="UP000008701"/>
    </source>
</evidence>
<name>A1BHH4_CHLPD</name>
<keyword evidence="2" id="KW-0489">Methyltransferase</keyword>
<dbReference type="PANTHER" id="PTHR43861">
    <property type="entry name" value="TRANS-ACONITATE 2-METHYLTRANSFERASE-RELATED"/>
    <property type="match status" value="1"/>
</dbReference>
<evidence type="ECO:0000313" key="2">
    <source>
        <dbReference type="EMBL" id="ABL65851.1"/>
    </source>
</evidence>
<organism evidence="2 3">
    <name type="scientific">Chlorobium phaeobacteroides (strain DSM 266 / SMG 266 / 2430)</name>
    <dbReference type="NCBI Taxonomy" id="290317"/>
    <lineage>
        <taxon>Bacteria</taxon>
        <taxon>Pseudomonadati</taxon>
        <taxon>Chlorobiota</taxon>
        <taxon>Chlorobiia</taxon>
        <taxon>Chlorobiales</taxon>
        <taxon>Chlorobiaceae</taxon>
        <taxon>Chlorobium/Pelodictyon group</taxon>
        <taxon>Chlorobium</taxon>
    </lineage>
</organism>
<proteinExistence type="predicted"/>
<dbReference type="Proteomes" id="UP000008701">
    <property type="component" value="Chromosome"/>
</dbReference>
<dbReference type="RefSeq" id="WP_011745658.1">
    <property type="nucleotide sequence ID" value="NC_008639.1"/>
</dbReference>
<dbReference type="Pfam" id="PF13489">
    <property type="entry name" value="Methyltransf_23"/>
    <property type="match status" value="1"/>
</dbReference>
<dbReference type="STRING" id="290317.Cpha266_1835"/>
<dbReference type="InterPro" id="IPR029063">
    <property type="entry name" value="SAM-dependent_MTases_sf"/>
</dbReference>
<dbReference type="CDD" id="cd02440">
    <property type="entry name" value="AdoMet_MTases"/>
    <property type="match status" value="1"/>
</dbReference>
<keyword evidence="1" id="KW-0812">Transmembrane</keyword>
<dbReference type="SUPFAM" id="SSF53335">
    <property type="entry name" value="S-adenosyl-L-methionine-dependent methyltransferases"/>
    <property type="match status" value="1"/>
</dbReference>
<dbReference type="Gene3D" id="3.40.50.150">
    <property type="entry name" value="Vaccinia Virus protein VP39"/>
    <property type="match status" value="1"/>
</dbReference>
<keyword evidence="1" id="KW-0472">Membrane</keyword>
<accession>A1BHH4</accession>
<keyword evidence="1" id="KW-1133">Transmembrane helix</keyword>
<feature type="transmembrane region" description="Helical" evidence="1">
    <location>
        <begin position="12"/>
        <end position="35"/>
    </location>
</feature>
<keyword evidence="2" id="KW-0808">Transferase</keyword>
<dbReference type="OrthoDB" id="8773442at2"/>
<dbReference type="KEGG" id="cph:Cpha266_1835"/>
<dbReference type="EMBL" id="CP000492">
    <property type="protein sequence ID" value="ABL65851.1"/>
    <property type="molecule type" value="Genomic_DNA"/>
</dbReference>
<dbReference type="eggNOG" id="COG2242">
    <property type="taxonomic scope" value="Bacteria"/>
</dbReference>
<dbReference type="GO" id="GO:0032259">
    <property type="term" value="P:methylation"/>
    <property type="evidence" value="ECO:0007669"/>
    <property type="project" value="UniProtKB-KW"/>
</dbReference>
<keyword evidence="3" id="KW-1185">Reference proteome</keyword>
<dbReference type="GO" id="GO:0008168">
    <property type="term" value="F:methyltransferase activity"/>
    <property type="evidence" value="ECO:0007669"/>
    <property type="project" value="UniProtKB-KW"/>
</dbReference>